<feature type="non-terminal residue" evidence="2">
    <location>
        <position position="1"/>
    </location>
</feature>
<evidence type="ECO:0000313" key="2">
    <source>
        <dbReference type="EMBL" id="HEN16146.1"/>
    </source>
</evidence>
<dbReference type="EMBL" id="DSOK01000330">
    <property type="protein sequence ID" value="HEN16146.1"/>
    <property type="molecule type" value="Genomic_DNA"/>
</dbReference>
<reference evidence="2" key="1">
    <citation type="journal article" date="2020" name="mSystems">
        <title>Genome- and Community-Level Interaction Insights into Carbon Utilization and Element Cycling Functions of Hydrothermarchaeota in Hydrothermal Sediment.</title>
        <authorList>
            <person name="Zhou Z."/>
            <person name="Liu Y."/>
            <person name="Xu W."/>
            <person name="Pan J."/>
            <person name="Luo Z.H."/>
            <person name="Li M."/>
        </authorList>
    </citation>
    <scope>NUCLEOTIDE SEQUENCE [LARGE SCALE GENOMIC DNA]</scope>
    <source>
        <strain evidence="2">SpSt-339</strain>
    </source>
</reference>
<name>A0A7C2JZ10_9PLAN</name>
<dbReference type="Pfam" id="PF13899">
    <property type="entry name" value="Thioredoxin_7"/>
    <property type="match status" value="1"/>
</dbReference>
<comment type="caution">
    <text evidence="2">The sequence shown here is derived from an EMBL/GenBank/DDBJ whole genome shotgun (WGS) entry which is preliminary data.</text>
</comment>
<evidence type="ECO:0008006" key="3">
    <source>
        <dbReference type="Google" id="ProtNLM"/>
    </source>
</evidence>
<accession>A0A7C2JZ10</accession>
<dbReference type="SUPFAM" id="SSF52833">
    <property type="entry name" value="Thioredoxin-like"/>
    <property type="match status" value="1"/>
</dbReference>
<organism evidence="2">
    <name type="scientific">Schlesneria paludicola</name>
    <dbReference type="NCBI Taxonomy" id="360056"/>
    <lineage>
        <taxon>Bacteria</taxon>
        <taxon>Pseudomonadati</taxon>
        <taxon>Planctomycetota</taxon>
        <taxon>Planctomycetia</taxon>
        <taxon>Planctomycetales</taxon>
        <taxon>Planctomycetaceae</taxon>
        <taxon>Schlesneria</taxon>
    </lineage>
</organism>
<evidence type="ECO:0000256" key="1">
    <source>
        <dbReference type="SAM" id="Phobius"/>
    </source>
</evidence>
<dbReference type="Gene3D" id="3.40.30.10">
    <property type="entry name" value="Glutaredoxin"/>
    <property type="match status" value="1"/>
</dbReference>
<sequence length="272" mass="30397">VVMGLIEFGAAVKFFSIADLAWNPAPVLFDFVTTMLIWLVLSLAIGTYLLGLYRFAHDTPADSISTPRGLLAFGFLGLTAMIGYLILQPDRADGVVMQQIIAFAPPNLHSTSGDVGPQVEHHGIKFALDLEQAVPVARNRQQPLLLDFTGVNCINCRRMEKIMAEPDNKRKLGQFIPVQLYADKVPAITDTRLADEILSRNRQRQVEWFGDVSLPSYAVVTPDGQQILAAYIGYEQREGHFGRFLEYGWQQWQERQQLARRPVGADLIGQAQ</sequence>
<proteinExistence type="predicted"/>
<feature type="transmembrane region" description="Helical" evidence="1">
    <location>
        <begin position="35"/>
        <end position="56"/>
    </location>
</feature>
<gene>
    <name evidence="2" type="ORF">ENQ76_11845</name>
</gene>
<feature type="transmembrane region" description="Helical" evidence="1">
    <location>
        <begin position="68"/>
        <end position="87"/>
    </location>
</feature>
<keyword evidence="1" id="KW-0812">Transmembrane</keyword>
<keyword evidence="1" id="KW-1133">Transmembrane helix</keyword>
<dbReference type="InterPro" id="IPR036249">
    <property type="entry name" value="Thioredoxin-like_sf"/>
</dbReference>
<keyword evidence="1" id="KW-0472">Membrane</keyword>
<protein>
    <recommendedName>
        <fullName evidence="3">DUF255 domain-containing protein</fullName>
    </recommendedName>
</protein>
<dbReference type="AlphaFoldDB" id="A0A7C2JZ10"/>